<dbReference type="InterPro" id="IPR000831">
    <property type="entry name" value="Trp_repress"/>
</dbReference>
<organism evidence="1 2">
    <name type="scientific">Candidatus Roizmanbacteria bacterium CG11_big_fil_rev_8_21_14_0_20_37_16</name>
    <dbReference type="NCBI Taxonomy" id="1974857"/>
    <lineage>
        <taxon>Bacteria</taxon>
        <taxon>Candidatus Roizmaniibacteriota</taxon>
    </lineage>
</organism>
<sequence length="165" mass="19599">MPYCYTKKLSSYLFFQDNYNNMVRISPYKITPEKYDKIFSIFYEVVGKQQKDLFNKILFDLLSPAERVMIIKRIAIIYLLMKDVDYRMICKVLKVSYTTVSKFRIMMEKSEGIVPALQSILKSEKISLFFKELFNDVFASGVYGINWKVAWERKIAFQREKTQGI</sequence>
<dbReference type="AlphaFoldDB" id="A0A2H0KJD9"/>
<dbReference type="GO" id="GO:0003700">
    <property type="term" value="F:DNA-binding transcription factor activity"/>
    <property type="evidence" value="ECO:0007669"/>
    <property type="project" value="InterPro"/>
</dbReference>
<name>A0A2H0KJD9_9BACT</name>
<evidence type="ECO:0000313" key="1">
    <source>
        <dbReference type="EMBL" id="PIQ71345.1"/>
    </source>
</evidence>
<accession>A0A2H0KJD9</accession>
<dbReference type="Gene3D" id="1.10.1270.10">
    <property type="entry name" value="TrpR-like"/>
    <property type="match status" value="1"/>
</dbReference>
<dbReference type="Pfam" id="PF01371">
    <property type="entry name" value="Trp_repressor"/>
    <property type="match status" value="1"/>
</dbReference>
<dbReference type="Proteomes" id="UP000229497">
    <property type="component" value="Unassembled WGS sequence"/>
</dbReference>
<dbReference type="EMBL" id="PCVK01000113">
    <property type="protein sequence ID" value="PIQ71345.1"/>
    <property type="molecule type" value="Genomic_DNA"/>
</dbReference>
<reference evidence="1 2" key="1">
    <citation type="submission" date="2017-09" db="EMBL/GenBank/DDBJ databases">
        <title>Depth-based differentiation of microbial function through sediment-hosted aquifers and enrichment of novel symbionts in the deep terrestrial subsurface.</title>
        <authorList>
            <person name="Probst A.J."/>
            <person name="Ladd B."/>
            <person name="Jarett J.K."/>
            <person name="Geller-Mcgrath D.E."/>
            <person name="Sieber C.M."/>
            <person name="Emerson J.B."/>
            <person name="Anantharaman K."/>
            <person name="Thomas B.C."/>
            <person name="Malmstrom R."/>
            <person name="Stieglmeier M."/>
            <person name="Klingl A."/>
            <person name="Woyke T."/>
            <person name="Ryan C.M."/>
            <person name="Banfield J.F."/>
        </authorList>
    </citation>
    <scope>NUCLEOTIDE SEQUENCE [LARGE SCALE GENOMIC DNA]</scope>
    <source>
        <strain evidence="1">CG11_big_fil_rev_8_21_14_0_20_37_16</strain>
    </source>
</reference>
<protein>
    <submittedName>
        <fullName evidence="1">Uncharacterized protein</fullName>
    </submittedName>
</protein>
<evidence type="ECO:0000313" key="2">
    <source>
        <dbReference type="Proteomes" id="UP000229497"/>
    </source>
</evidence>
<dbReference type="SUPFAM" id="SSF48295">
    <property type="entry name" value="TrpR-like"/>
    <property type="match status" value="1"/>
</dbReference>
<dbReference type="InterPro" id="IPR038116">
    <property type="entry name" value="TrpR-like_sf"/>
</dbReference>
<dbReference type="InterPro" id="IPR010921">
    <property type="entry name" value="Trp_repressor/repl_initiator"/>
</dbReference>
<dbReference type="GO" id="GO:0043565">
    <property type="term" value="F:sequence-specific DNA binding"/>
    <property type="evidence" value="ECO:0007669"/>
    <property type="project" value="InterPro"/>
</dbReference>
<comment type="caution">
    <text evidence="1">The sequence shown here is derived from an EMBL/GenBank/DDBJ whole genome shotgun (WGS) entry which is preliminary data.</text>
</comment>
<gene>
    <name evidence="1" type="ORF">COV87_03930</name>
</gene>
<proteinExistence type="predicted"/>